<evidence type="ECO:0000313" key="2">
    <source>
        <dbReference type="EMBL" id="KMZ59879.1"/>
    </source>
</evidence>
<dbReference type="InterPro" id="IPR010987">
    <property type="entry name" value="Glutathione-S-Trfase_C-like"/>
</dbReference>
<dbReference type="Proteomes" id="UP000036987">
    <property type="component" value="Unassembled WGS sequence"/>
</dbReference>
<keyword evidence="3" id="KW-1185">Reference proteome</keyword>
<dbReference type="CDD" id="cd03185">
    <property type="entry name" value="GST_C_Tau"/>
    <property type="match status" value="1"/>
</dbReference>
<dbReference type="GO" id="GO:0004364">
    <property type="term" value="F:glutathione transferase activity"/>
    <property type="evidence" value="ECO:0007669"/>
    <property type="project" value="InterPro"/>
</dbReference>
<dbReference type="EMBL" id="LFYR01001705">
    <property type="protein sequence ID" value="KMZ59879.1"/>
    <property type="molecule type" value="Genomic_DNA"/>
</dbReference>
<dbReference type="STRING" id="29655.A0A0K9NSX7"/>
<dbReference type="AlphaFoldDB" id="A0A0K9NSX7"/>
<sequence>MFFGGDSLGYVDIVLGSDLCWIKTVEILTEVKFLDEEKTHLLVTWTERFCAHSAVKGLIPETEKLVQLSPFVKLSWKSKTEASI</sequence>
<evidence type="ECO:0000259" key="1">
    <source>
        <dbReference type="PROSITE" id="PS50405"/>
    </source>
</evidence>
<comment type="caution">
    <text evidence="2">The sequence shown here is derived from an EMBL/GenBank/DDBJ whole genome shotgun (WGS) entry which is preliminary data.</text>
</comment>
<dbReference type="PROSITE" id="PS50405">
    <property type="entry name" value="GST_CTER"/>
    <property type="match status" value="1"/>
</dbReference>
<organism evidence="2 3">
    <name type="scientific">Zostera marina</name>
    <name type="common">Eelgrass</name>
    <dbReference type="NCBI Taxonomy" id="29655"/>
    <lineage>
        <taxon>Eukaryota</taxon>
        <taxon>Viridiplantae</taxon>
        <taxon>Streptophyta</taxon>
        <taxon>Embryophyta</taxon>
        <taxon>Tracheophyta</taxon>
        <taxon>Spermatophyta</taxon>
        <taxon>Magnoliopsida</taxon>
        <taxon>Liliopsida</taxon>
        <taxon>Zosteraceae</taxon>
        <taxon>Zostera</taxon>
    </lineage>
</organism>
<feature type="domain" description="GST C-terminal" evidence="1">
    <location>
        <begin position="1"/>
        <end position="71"/>
    </location>
</feature>
<dbReference type="SUPFAM" id="SSF47616">
    <property type="entry name" value="GST C-terminal domain-like"/>
    <property type="match status" value="1"/>
</dbReference>
<dbReference type="OMA" id="TERFCAH"/>
<name>A0A0K9NSX7_ZOSMR</name>
<accession>A0A0K9NSX7</accession>
<dbReference type="OrthoDB" id="4951845at2759"/>
<protein>
    <recommendedName>
        <fullName evidence="1">GST C-terminal domain-containing protein</fullName>
    </recommendedName>
</protein>
<dbReference type="InterPro" id="IPR036282">
    <property type="entry name" value="Glutathione-S-Trfase_C_sf"/>
</dbReference>
<evidence type="ECO:0000313" key="3">
    <source>
        <dbReference type="Proteomes" id="UP000036987"/>
    </source>
</evidence>
<gene>
    <name evidence="2" type="ORF">ZOSMA_644G00020</name>
</gene>
<dbReference type="Gene3D" id="1.20.1050.10">
    <property type="match status" value="1"/>
</dbReference>
<proteinExistence type="predicted"/>
<dbReference type="GO" id="GO:0006749">
    <property type="term" value="P:glutathione metabolic process"/>
    <property type="evidence" value="ECO:0007669"/>
    <property type="project" value="InterPro"/>
</dbReference>
<dbReference type="InterPro" id="IPR045074">
    <property type="entry name" value="GST_C_Tau"/>
</dbReference>
<reference evidence="3" key="1">
    <citation type="journal article" date="2016" name="Nature">
        <title>The genome of the seagrass Zostera marina reveals angiosperm adaptation to the sea.</title>
        <authorList>
            <person name="Olsen J.L."/>
            <person name="Rouze P."/>
            <person name="Verhelst B."/>
            <person name="Lin Y.-C."/>
            <person name="Bayer T."/>
            <person name="Collen J."/>
            <person name="Dattolo E."/>
            <person name="De Paoli E."/>
            <person name="Dittami S."/>
            <person name="Maumus F."/>
            <person name="Michel G."/>
            <person name="Kersting A."/>
            <person name="Lauritano C."/>
            <person name="Lohaus R."/>
            <person name="Toepel M."/>
            <person name="Tonon T."/>
            <person name="Vanneste K."/>
            <person name="Amirebrahimi M."/>
            <person name="Brakel J."/>
            <person name="Bostroem C."/>
            <person name="Chovatia M."/>
            <person name="Grimwood J."/>
            <person name="Jenkins J.W."/>
            <person name="Jueterbock A."/>
            <person name="Mraz A."/>
            <person name="Stam W.T."/>
            <person name="Tice H."/>
            <person name="Bornberg-Bauer E."/>
            <person name="Green P.J."/>
            <person name="Pearson G.A."/>
            <person name="Procaccini G."/>
            <person name="Duarte C.M."/>
            <person name="Schmutz J."/>
            <person name="Reusch T.B.H."/>
            <person name="Van de Peer Y."/>
        </authorList>
    </citation>
    <scope>NUCLEOTIDE SEQUENCE [LARGE SCALE GENOMIC DNA]</scope>
    <source>
        <strain evidence="3">cv. Finnish</strain>
    </source>
</reference>